<sequence>MDYSPRNALLGRHGQLLPCIGFPSWSFDDWAQFELDTLEDIFKRSDWQERALKPALSSILAPALCAVYASYEDDKSISNLEDDRIIWDRHYTLKDLSSIEVKIHGADSPTSSSDSFFLPITDDRERPRSPELLYPPIANIAEIKEKLPRRVTPEDLRQSSCLDTKPSDNETTSSSLDEKWRLNWPREELNTLNED</sequence>
<keyword evidence="3" id="KW-1185">Reference proteome</keyword>
<proteinExistence type="predicted"/>
<comment type="caution">
    <text evidence="2">The sequence shown here is derived from an EMBL/GenBank/DDBJ whole genome shotgun (WGS) entry which is preliminary data.</text>
</comment>
<dbReference type="AlphaFoldDB" id="A0A9X0A4P6"/>
<dbReference type="EMBL" id="MU825398">
    <property type="protein sequence ID" value="KAJ7393408.1"/>
    <property type="molecule type" value="Genomic_DNA"/>
</dbReference>
<accession>A0A9X0A4P6</accession>
<protein>
    <submittedName>
        <fullName evidence="2">Uncharacterized protein</fullName>
    </submittedName>
</protein>
<dbReference type="OrthoDB" id="5956565at2759"/>
<evidence type="ECO:0000313" key="2">
    <source>
        <dbReference type="EMBL" id="KAJ7393408.1"/>
    </source>
</evidence>
<feature type="region of interest" description="Disordered" evidence="1">
    <location>
        <begin position="149"/>
        <end position="179"/>
    </location>
</feature>
<reference evidence="2" key="1">
    <citation type="submission" date="2023-01" db="EMBL/GenBank/DDBJ databases">
        <title>Genome assembly of the deep-sea coral Lophelia pertusa.</title>
        <authorList>
            <person name="Herrera S."/>
            <person name="Cordes E."/>
        </authorList>
    </citation>
    <scope>NUCLEOTIDE SEQUENCE</scope>
    <source>
        <strain evidence="2">USNM1676648</strain>
        <tissue evidence="2">Polyp</tissue>
    </source>
</reference>
<dbReference type="Proteomes" id="UP001163046">
    <property type="component" value="Unassembled WGS sequence"/>
</dbReference>
<evidence type="ECO:0000313" key="3">
    <source>
        <dbReference type="Proteomes" id="UP001163046"/>
    </source>
</evidence>
<organism evidence="2 3">
    <name type="scientific">Desmophyllum pertusum</name>
    <dbReference type="NCBI Taxonomy" id="174260"/>
    <lineage>
        <taxon>Eukaryota</taxon>
        <taxon>Metazoa</taxon>
        <taxon>Cnidaria</taxon>
        <taxon>Anthozoa</taxon>
        <taxon>Hexacorallia</taxon>
        <taxon>Scleractinia</taxon>
        <taxon>Caryophylliina</taxon>
        <taxon>Caryophylliidae</taxon>
        <taxon>Desmophyllum</taxon>
    </lineage>
</organism>
<name>A0A9X0A4P6_9CNID</name>
<gene>
    <name evidence="2" type="ORF">OS493_006381</name>
</gene>
<evidence type="ECO:0000256" key="1">
    <source>
        <dbReference type="SAM" id="MobiDB-lite"/>
    </source>
</evidence>